<evidence type="ECO:0000313" key="11">
    <source>
        <dbReference type="Proteomes" id="UP000748756"/>
    </source>
</evidence>
<dbReference type="GO" id="GO:0005737">
    <property type="term" value="C:cytoplasm"/>
    <property type="evidence" value="ECO:0007669"/>
    <property type="project" value="TreeGrafter"/>
</dbReference>
<dbReference type="AlphaFoldDB" id="A0A9P5V8L9"/>
<feature type="domain" description="Protein kinase" evidence="9">
    <location>
        <begin position="48"/>
        <end position="312"/>
    </location>
</feature>
<evidence type="ECO:0000259" key="9">
    <source>
        <dbReference type="PROSITE" id="PS50011"/>
    </source>
</evidence>
<dbReference type="PROSITE" id="PS00108">
    <property type="entry name" value="PROTEIN_KINASE_ST"/>
    <property type="match status" value="1"/>
</dbReference>
<evidence type="ECO:0000256" key="6">
    <source>
        <dbReference type="ARBA" id="ARBA00022840"/>
    </source>
</evidence>
<dbReference type="PANTHER" id="PTHR24346">
    <property type="entry name" value="MAP/MICROTUBULE AFFINITY-REGULATING KINASE"/>
    <property type="match status" value="1"/>
</dbReference>
<keyword evidence="5" id="KW-0418">Kinase</keyword>
<dbReference type="InterPro" id="IPR000719">
    <property type="entry name" value="Prot_kinase_dom"/>
</dbReference>
<dbReference type="InterPro" id="IPR008271">
    <property type="entry name" value="Ser/Thr_kinase_AS"/>
</dbReference>
<dbReference type="GO" id="GO:0035556">
    <property type="term" value="P:intracellular signal transduction"/>
    <property type="evidence" value="ECO:0007669"/>
    <property type="project" value="TreeGrafter"/>
</dbReference>
<evidence type="ECO:0000256" key="8">
    <source>
        <dbReference type="RuleBase" id="RU000304"/>
    </source>
</evidence>
<dbReference type="PROSITE" id="PS50011">
    <property type="entry name" value="PROTEIN_KINASE_DOM"/>
    <property type="match status" value="1"/>
</dbReference>
<dbReference type="GO" id="GO:0005524">
    <property type="term" value="F:ATP binding"/>
    <property type="evidence" value="ECO:0007669"/>
    <property type="project" value="UniProtKB-UniRule"/>
</dbReference>
<dbReference type="InterPro" id="IPR011009">
    <property type="entry name" value="Kinase-like_dom_sf"/>
</dbReference>
<evidence type="ECO:0000256" key="2">
    <source>
        <dbReference type="ARBA" id="ARBA00022527"/>
    </source>
</evidence>
<keyword evidence="3" id="KW-0808">Transferase</keyword>
<organism evidence="10 11">
    <name type="scientific">Linnemannia schmuckeri</name>
    <dbReference type="NCBI Taxonomy" id="64567"/>
    <lineage>
        <taxon>Eukaryota</taxon>
        <taxon>Fungi</taxon>
        <taxon>Fungi incertae sedis</taxon>
        <taxon>Mucoromycota</taxon>
        <taxon>Mortierellomycotina</taxon>
        <taxon>Mortierellomycetes</taxon>
        <taxon>Mortierellales</taxon>
        <taxon>Mortierellaceae</taxon>
        <taxon>Linnemannia</taxon>
    </lineage>
</organism>
<gene>
    <name evidence="10" type="ORF">BG015_011090</name>
</gene>
<proteinExistence type="inferred from homology"/>
<evidence type="ECO:0000256" key="5">
    <source>
        <dbReference type="ARBA" id="ARBA00022777"/>
    </source>
</evidence>
<accession>A0A9P5V8L9</accession>
<comment type="similarity">
    <text evidence="1">Belongs to the protein kinase superfamily. CAMK Ser/Thr protein kinase family. NIM1 subfamily.</text>
</comment>
<dbReference type="Gene3D" id="1.10.510.10">
    <property type="entry name" value="Transferase(Phosphotransferase) domain 1"/>
    <property type="match status" value="1"/>
</dbReference>
<sequence length="364" mass="40123">MLDRIDATSTLTTRLYNQPFIRAFEMTPSLPTFVPATQLPLAIDNGQLVLQDMLGVGAYGSVYRAIDTQTHQAYAVKSLNKAGLNSRQRAFQNHEAQLHALVSGHPNIVTLHKVVEENECLYMVLDCGMEGDLFYTITERDGFVGNTMAIKAIFSQIASAVLYCHSRGVYHRDLKPENIIIFGHSVKLVDFGLATTEPISRDFGCGSTFYLSPECQGGYIESVKSYDSAANDVWSLGVILINLVFGRNPWKQACPRDETFSAYVQNNDFLLTILPMSTELNEIVKGAFCLNPKKRITLSELARRVQACRSFTASEFPSEASAVSAASATVQTSFSTTMSGVYLTSNLHRPDDKEDSGVDLHSMA</sequence>
<dbReference type="OrthoDB" id="541276at2759"/>
<dbReference type="PROSITE" id="PS00107">
    <property type="entry name" value="PROTEIN_KINASE_ATP"/>
    <property type="match status" value="1"/>
</dbReference>
<reference evidence="10" key="1">
    <citation type="journal article" date="2020" name="Fungal Divers.">
        <title>Resolving the Mortierellaceae phylogeny through synthesis of multi-gene phylogenetics and phylogenomics.</title>
        <authorList>
            <person name="Vandepol N."/>
            <person name="Liber J."/>
            <person name="Desiro A."/>
            <person name="Na H."/>
            <person name="Kennedy M."/>
            <person name="Barry K."/>
            <person name="Grigoriev I.V."/>
            <person name="Miller A.N."/>
            <person name="O'Donnell K."/>
            <person name="Stajich J.E."/>
            <person name="Bonito G."/>
        </authorList>
    </citation>
    <scope>NUCLEOTIDE SEQUENCE</scope>
    <source>
        <strain evidence="10">NRRL 6426</strain>
    </source>
</reference>
<feature type="binding site" evidence="7">
    <location>
        <position position="77"/>
    </location>
    <ligand>
        <name>ATP</name>
        <dbReference type="ChEBI" id="CHEBI:30616"/>
    </ligand>
</feature>
<dbReference type="PANTHER" id="PTHR24346:SF82">
    <property type="entry name" value="KP78A-RELATED"/>
    <property type="match status" value="1"/>
</dbReference>
<dbReference type="InterPro" id="IPR017441">
    <property type="entry name" value="Protein_kinase_ATP_BS"/>
</dbReference>
<evidence type="ECO:0000256" key="3">
    <source>
        <dbReference type="ARBA" id="ARBA00022679"/>
    </source>
</evidence>
<dbReference type="SUPFAM" id="SSF56112">
    <property type="entry name" value="Protein kinase-like (PK-like)"/>
    <property type="match status" value="1"/>
</dbReference>
<name>A0A9P5V8L9_9FUNG</name>
<evidence type="ECO:0000256" key="1">
    <source>
        <dbReference type="ARBA" id="ARBA00010791"/>
    </source>
</evidence>
<dbReference type="Pfam" id="PF00069">
    <property type="entry name" value="Pkinase"/>
    <property type="match status" value="1"/>
</dbReference>
<dbReference type="SMART" id="SM00220">
    <property type="entry name" value="S_TKc"/>
    <property type="match status" value="1"/>
</dbReference>
<evidence type="ECO:0000256" key="4">
    <source>
        <dbReference type="ARBA" id="ARBA00022741"/>
    </source>
</evidence>
<keyword evidence="11" id="KW-1185">Reference proteome</keyword>
<dbReference type="EMBL" id="JAAAUQ010000834">
    <property type="protein sequence ID" value="KAF9147299.1"/>
    <property type="molecule type" value="Genomic_DNA"/>
</dbReference>
<protein>
    <recommendedName>
        <fullName evidence="9">Protein kinase domain-containing protein</fullName>
    </recommendedName>
</protein>
<keyword evidence="4 7" id="KW-0547">Nucleotide-binding</keyword>
<evidence type="ECO:0000313" key="10">
    <source>
        <dbReference type="EMBL" id="KAF9147299.1"/>
    </source>
</evidence>
<dbReference type="GO" id="GO:0004674">
    <property type="term" value="F:protein serine/threonine kinase activity"/>
    <property type="evidence" value="ECO:0007669"/>
    <property type="project" value="UniProtKB-KW"/>
</dbReference>
<dbReference type="Proteomes" id="UP000748756">
    <property type="component" value="Unassembled WGS sequence"/>
</dbReference>
<comment type="caution">
    <text evidence="10">The sequence shown here is derived from an EMBL/GenBank/DDBJ whole genome shotgun (WGS) entry which is preliminary data.</text>
</comment>
<evidence type="ECO:0000256" key="7">
    <source>
        <dbReference type="PROSITE-ProRule" id="PRU10141"/>
    </source>
</evidence>
<keyword evidence="6 7" id="KW-0067">ATP-binding</keyword>
<keyword evidence="2 8" id="KW-0723">Serine/threonine-protein kinase</keyword>